<organism evidence="15">
    <name type="scientific">hydrothermal vent metagenome</name>
    <dbReference type="NCBI Taxonomy" id="652676"/>
    <lineage>
        <taxon>unclassified sequences</taxon>
        <taxon>metagenomes</taxon>
        <taxon>ecological metagenomes</taxon>
    </lineage>
</organism>
<dbReference type="InterPro" id="IPR036397">
    <property type="entry name" value="RNaseH_sf"/>
</dbReference>
<name>A0A1W1E670_9ZZZZ</name>
<gene>
    <name evidence="15" type="ORF">MNB_SUP05-SYMBIONT-5-806</name>
</gene>
<evidence type="ECO:0000256" key="2">
    <source>
        <dbReference type="ARBA" id="ARBA00001946"/>
    </source>
</evidence>
<dbReference type="FunFam" id="3.30.420.10:FF:000012">
    <property type="entry name" value="DNA polymerase III subunit epsilon"/>
    <property type="match status" value="1"/>
</dbReference>
<evidence type="ECO:0000256" key="13">
    <source>
        <dbReference type="ARBA" id="ARBA00023211"/>
    </source>
</evidence>
<dbReference type="InterPro" id="IPR012337">
    <property type="entry name" value="RNaseH-like_sf"/>
</dbReference>
<dbReference type="Gene3D" id="3.30.420.10">
    <property type="entry name" value="Ribonuclease H-like superfamily/Ribonuclease H"/>
    <property type="match status" value="1"/>
</dbReference>
<evidence type="ECO:0000259" key="14">
    <source>
        <dbReference type="SMART" id="SM00479"/>
    </source>
</evidence>
<keyword evidence="10" id="KW-0269">Exonuclease</keyword>
<dbReference type="GO" id="GO:0005829">
    <property type="term" value="C:cytosol"/>
    <property type="evidence" value="ECO:0007669"/>
    <property type="project" value="TreeGrafter"/>
</dbReference>
<dbReference type="GO" id="GO:0003887">
    <property type="term" value="F:DNA-directed DNA polymerase activity"/>
    <property type="evidence" value="ECO:0007669"/>
    <property type="project" value="UniProtKB-KW"/>
</dbReference>
<evidence type="ECO:0000256" key="6">
    <source>
        <dbReference type="ARBA" id="ARBA00022705"/>
    </source>
</evidence>
<keyword evidence="7" id="KW-0540">Nuclease</keyword>
<dbReference type="GO" id="GO:0003677">
    <property type="term" value="F:DNA binding"/>
    <property type="evidence" value="ECO:0007669"/>
    <property type="project" value="InterPro"/>
</dbReference>
<keyword evidence="6" id="KW-0235">DNA replication</keyword>
<dbReference type="NCBIfam" id="TIGR01406">
    <property type="entry name" value="dnaQ_proteo"/>
    <property type="match status" value="1"/>
</dbReference>
<feature type="domain" description="Exonuclease" evidence="14">
    <location>
        <begin position="35"/>
        <end position="207"/>
    </location>
</feature>
<dbReference type="NCBIfam" id="NF004316">
    <property type="entry name" value="PRK05711.1"/>
    <property type="match status" value="1"/>
</dbReference>
<dbReference type="EMBL" id="FPHZ01000227">
    <property type="protein sequence ID" value="SFV89439.1"/>
    <property type="molecule type" value="Genomic_DNA"/>
</dbReference>
<accession>A0A1W1E670</accession>
<dbReference type="CDD" id="cd06131">
    <property type="entry name" value="DNA_pol_III_epsilon_Ecoli_like"/>
    <property type="match status" value="1"/>
</dbReference>
<evidence type="ECO:0000256" key="4">
    <source>
        <dbReference type="ARBA" id="ARBA00022679"/>
    </source>
</evidence>
<proteinExistence type="predicted"/>
<protein>
    <recommendedName>
        <fullName evidence="3">DNA polymerase III subunit epsilon</fullName>
    </recommendedName>
</protein>
<evidence type="ECO:0000313" key="15">
    <source>
        <dbReference type="EMBL" id="SFV89439.1"/>
    </source>
</evidence>
<keyword evidence="12" id="KW-0239">DNA-directed DNA polymerase</keyword>
<evidence type="ECO:0000256" key="1">
    <source>
        <dbReference type="ARBA" id="ARBA00001936"/>
    </source>
</evidence>
<keyword evidence="4 15" id="KW-0808">Transferase</keyword>
<dbReference type="InterPro" id="IPR006309">
    <property type="entry name" value="DnaQ_proteo"/>
</dbReference>
<dbReference type="PANTHER" id="PTHR30231">
    <property type="entry name" value="DNA POLYMERASE III SUBUNIT EPSILON"/>
    <property type="match status" value="1"/>
</dbReference>
<reference evidence="15" key="1">
    <citation type="submission" date="2016-10" db="EMBL/GenBank/DDBJ databases">
        <authorList>
            <person name="de Groot N.N."/>
        </authorList>
    </citation>
    <scope>NUCLEOTIDE SEQUENCE</scope>
</reference>
<comment type="cofactor">
    <cofactor evidence="2">
        <name>Mg(2+)</name>
        <dbReference type="ChEBI" id="CHEBI:18420"/>
    </cofactor>
</comment>
<keyword evidence="11" id="KW-0460">Magnesium</keyword>
<keyword evidence="9" id="KW-0378">Hydrolase</keyword>
<evidence type="ECO:0000256" key="7">
    <source>
        <dbReference type="ARBA" id="ARBA00022722"/>
    </source>
</evidence>
<evidence type="ECO:0000256" key="9">
    <source>
        <dbReference type="ARBA" id="ARBA00022801"/>
    </source>
</evidence>
<dbReference type="SMART" id="SM00479">
    <property type="entry name" value="EXOIII"/>
    <property type="match status" value="1"/>
</dbReference>
<keyword evidence="5 15" id="KW-0548">Nucleotidyltransferase</keyword>
<dbReference type="InterPro" id="IPR013520">
    <property type="entry name" value="Ribonucl_H"/>
</dbReference>
<evidence type="ECO:0000256" key="5">
    <source>
        <dbReference type="ARBA" id="ARBA00022695"/>
    </source>
</evidence>
<evidence type="ECO:0000256" key="10">
    <source>
        <dbReference type="ARBA" id="ARBA00022839"/>
    </source>
</evidence>
<evidence type="ECO:0000256" key="8">
    <source>
        <dbReference type="ARBA" id="ARBA00022723"/>
    </source>
</evidence>
<evidence type="ECO:0000256" key="11">
    <source>
        <dbReference type="ARBA" id="ARBA00022842"/>
    </source>
</evidence>
<sequence>MKNGVLMIIHIYAKVSMIPIYAKVSKINTRNTMERLIVLDTETTGIEPSEGHRIIEIGCTEIIDRKITKNNEYHQYIQPERLVGDSKRIHGIADSFLKGKPKFEEIAEEFLDYIEGATLVIHNAPFDLGFLNHELELMGTEQRVEDTCAIIDSLEVSRQQNPGGMHNLDALCRRFEIDASERTVHGALLDAKILAQVYLAMTGGQFNLFNEGSGVENNSAPIKKVDSNRAKIKIVMANEAELKEHNAYFEYS</sequence>
<comment type="cofactor">
    <cofactor evidence="1">
        <name>Mn(2+)</name>
        <dbReference type="ChEBI" id="CHEBI:29035"/>
    </cofactor>
</comment>
<evidence type="ECO:0000256" key="3">
    <source>
        <dbReference type="ARBA" id="ARBA00020352"/>
    </source>
</evidence>
<keyword evidence="8" id="KW-0479">Metal-binding</keyword>
<dbReference type="AlphaFoldDB" id="A0A1W1E670"/>
<keyword evidence="13" id="KW-0464">Manganese</keyword>
<dbReference type="SUPFAM" id="SSF53098">
    <property type="entry name" value="Ribonuclease H-like"/>
    <property type="match status" value="1"/>
</dbReference>
<evidence type="ECO:0000256" key="12">
    <source>
        <dbReference type="ARBA" id="ARBA00022932"/>
    </source>
</evidence>
<dbReference type="GO" id="GO:0045004">
    <property type="term" value="P:DNA replication proofreading"/>
    <property type="evidence" value="ECO:0007669"/>
    <property type="project" value="TreeGrafter"/>
</dbReference>
<dbReference type="PANTHER" id="PTHR30231:SF41">
    <property type="entry name" value="DNA POLYMERASE III SUBUNIT EPSILON"/>
    <property type="match status" value="1"/>
</dbReference>
<dbReference type="InterPro" id="IPR006054">
    <property type="entry name" value="DnaQ"/>
</dbReference>
<dbReference type="GO" id="GO:0046872">
    <property type="term" value="F:metal ion binding"/>
    <property type="evidence" value="ECO:0007669"/>
    <property type="project" value="UniProtKB-KW"/>
</dbReference>
<dbReference type="GO" id="GO:0008408">
    <property type="term" value="F:3'-5' exonuclease activity"/>
    <property type="evidence" value="ECO:0007669"/>
    <property type="project" value="TreeGrafter"/>
</dbReference>
<dbReference type="Pfam" id="PF00929">
    <property type="entry name" value="RNase_T"/>
    <property type="match status" value="1"/>
</dbReference>
<dbReference type="NCBIfam" id="TIGR00573">
    <property type="entry name" value="dnaq"/>
    <property type="match status" value="1"/>
</dbReference>